<sequence length="468" mass="50714">MSAPGVEQWWETVRAAALVGTARREVPALPAELAAFSAPRTGREQGLLEAAALGDAVRRAGAVAVHEPEVDEPAPEETLAPAPSPAVQILELLLTQVPVGAAARDLLLVHWLEAAAKVDRVVPPRLLPALLEVGGARPSAVRLAIAGAVGERGAWLAVRNPDWRWLGAGPERREGPDGIRARIAETWDTDGAQDRAAAVSRLVVGLGPDDEPFLERCLDDRAKAVREEAQRLLDRLPGSARAARMGERLRPLLTYSGGLRKRLDILLPDDPDPAAVRDGLVELRGQGSKRARWRDQVVRGAPLSVWTEIVGGGPAKVVSLLKGFEESLVIALSDAAAGRGNVEWARALLDLRHDTRLMAVLPEVERDERMAARLGHRSLVTTAHEVQQLPRPWGPRTSSAVLAAMGREKDAGHAVRMLRDTLPVALHPDSMPAVERTMKQGDDRQLHTALRDVLQYHSLHRSISEALR</sequence>
<dbReference type="AlphaFoldDB" id="A0A930VNI0"/>
<dbReference type="Pfam" id="PF18944">
    <property type="entry name" value="DUF5691"/>
    <property type="match status" value="2"/>
</dbReference>
<dbReference type="InterPro" id="IPR043746">
    <property type="entry name" value="DUF5691"/>
</dbReference>
<organism evidence="1 2">
    <name type="scientific">Nocardioides agariphilus</name>
    <dbReference type="NCBI Taxonomy" id="433664"/>
    <lineage>
        <taxon>Bacteria</taxon>
        <taxon>Bacillati</taxon>
        <taxon>Actinomycetota</taxon>
        <taxon>Actinomycetes</taxon>
        <taxon>Propionibacteriales</taxon>
        <taxon>Nocardioidaceae</taxon>
        <taxon>Nocardioides</taxon>
    </lineage>
</organism>
<evidence type="ECO:0000313" key="2">
    <source>
        <dbReference type="Proteomes" id="UP000660668"/>
    </source>
</evidence>
<keyword evidence="2" id="KW-1185">Reference proteome</keyword>
<proteinExistence type="predicted"/>
<dbReference type="EMBL" id="JADKPO010000010">
    <property type="protein sequence ID" value="MBF4767990.1"/>
    <property type="molecule type" value="Genomic_DNA"/>
</dbReference>
<accession>A0A930VNI0</accession>
<comment type="caution">
    <text evidence="1">The sequence shown here is derived from an EMBL/GenBank/DDBJ whole genome shotgun (WGS) entry which is preliminary data.</text>
</comment>
<reference evidence="1" key="1">
    <citation type="submission" date="2020-11" db="EMBL/GenBank/DDBJ databases">
        <title>Nocardioides cynanchi sp. nov., isolated from soil of rhizosphere of Cynanchum wilfordii.</title>
        <authorList>
            <person name="Lee J.-S."/>
            <person name="Suh M.K."/>
            <person name="Kim J.-S."/>
        </authorList>
    </citation>
    <scope>NUCLEOTIDE SEQUENCE</scope>
    <source>
        <strain evidence="1">KCTC 19276</strain>
    </source>
</reference>
<name>A0A930VNI0_9ACTN</name>
<protein>
    <submittedName>
        <fullName evidence="1">Uncharacterized protein</fullName>
    </submittedName>
</protein>
<evidence type="ECO:0000313" key="1">
    <source>
        <dbReference type="EMBL" id="MBF4767990.1"/>
    </source>
</evidence>
<gene>
    <name evidence="1" type="ORF">ISU10_09445</name>
</gene>
<dbReference type="Proteomes" id="UP000660668">
    <property type="component" value="Unassembled WGS sequence"/>
</dbReference>
<dbReference type="RefSeq" id="WP_194696131.1">
    <property type="nucleotide sequence ID" value="NZ_JADKPO010000010.1"/>
</dbReference>